<feature type="compositionally biased region" description="Basic and acidic residues" evidence="6">
    <location>
        <begin position="64"/>
        <end position="92"/>
    </location>
</feature>
<name>A0A4Q2S6G0_9ACTN</name>
<protein>
    <submittedName>
        <fullName evidence="9">PDZ domain-containing protein</fullName>
    </submittedName>
</protein>
<dbReference type="GO" id="GO:0004252">
    <property type="term" value="F:serine-type endopeptidase activity"/>
    <property type="evidence" value="ECO:0007669"/>
    <property type="project" value="InterPro"/>
</dbReference>
<dbReference type="OrthoDB" id="9758917at2"/>
<keyword evidence="4" id="KW-0677">Repeat</keyword>
<comment type="caution">
    <text evidence="9">The sequence shown here is derived from an EMBL/GenBank/DDBJ whole genome shotgun (WGS) entry which is preliminary data.</text>
</comment>
<feature type="region of interest" description="Disordered" evidence="6">
    <location>
        <begin position="1"/>
        <end position="234"/>
    </location>
</feature>
<evidence type="ECO:0000256" key="5">
    <source>
        <dbReference type="ARBA" id="ARBA00022801"/>
    </source>
</evidence>
<keyword evidence="7" id="KW-0812">Transmembrane</keyword>
<keyword evidence="2" id="KW-0645">Protease</keyword>
<comment type="similarity">
    <text evidence="1">Belongs to the peptidase S1C family.</text>
</comment>
<dbReference type="InterPro" id="IPR036034">
    <property type="entry name" value="PDZ_sf"/>
</dbReference>
<dbReference type="InterPro" id="IPR051201">
    <property type="entry name" value="Chloro_Bact_Ser_Proteases"/>
</dbReference>
<sequence>MRRRRAGARRRRHPSRRAAAAGDRPHPADDPGEPGEPGEPRRHRRRPLRARPGLTLPDAPGRAPRGDPGEDRPVSDEHQPDHQPRDEVRDQADDPAPDQRPAAAIDAPRDEARDEPALQESLEEPTQPLAGWRATQSAGEAAEPADQPTDQPTGQPTDQPTGQPTVQPEGRAYGAGGDAAPSGMLSGPPPHPAPFGGPGREQAAPTVPLQHPNQQPGQHPNQQPGPGWFGPGPYPPRPMYAPPPAPTRKLALWVWPAVACLALVVGILGGLAGGALQDELASQRGTNDNGLGGVRTRAAAPLDAENGSVAAVAQALLPSTVQIVAELDGQAGGATGSGFVLDRDGHVVTNNHVVASAAEGDGPILVIGQSGERLEATVVGRSPVYDLAVLSVDEADGLEPAALGASQALNVGESVVAFGAPLGLSQTVTSGIVSALNRPVTTSGESDDESSYINAVQTDAAINPGNSGGPLVNLAGEVVGVNSAIATTGGATRESGNIGVGFAIPIEQVRTTVDQILRTGKAEYPVIGAQVRTGGEPDAEGATITEVMPDTPAARAGLEADDVIVAVDDQPVSDGIALIVAIRTHLPGETVEMSVVRGGEERIVEVELDGKVG</sequence>
<dbReference type="SUPFAM" id="SSF50494">
    <property type="entry name" value="Trypsin-like serine proteases"/>
    <property type="match status" value="1"/>
</dbReference>
<dbReference type="Gene3D" id="2.30.42.10">
    <property type="match status" value="1"/>
</dbReference>
<evidence type="ECO:0000256" key="7">
    <source>
        <dbReference type="SAM" id="Phobius"/>
    </source>
</evidence>
<evidence type="ECO:0000256" key="6">
    <source>
        <dbReference type="SAM" id="MobiDB-lite"/>
    </source>
</evidence>
<dbReference type="GO" id="GO:0006508">
    <property type="term" value="P:proteolysis"/>
    <property type="evidence" value="ECO:0007669"/>
    <property type="project" value="UniProtKB-KW"/>
</dbReference>
<dbReference type="Pfam" id="PF04886">
    <property type="entry name" value="PT"/>
    <property type="match status" value="1"/>
</dbReference>
<dbReference type="SMART" id="SM00228">
    <property type="entry name" value="PDZ"/>
    <property type="match status" value="1"/>
</dbReference>
<evidence type="ECO:0000256" key="1">
    <source>
        <dbReference type="ARBA" id="ARBA00010541"/>
    </source>
</evidence>
<proteinExistence type="inferred from homology"/>
<dbReference type="InterPro" id="IPR009003">
    <property type="entry name" value="Peptidase_S1_PA"/>
</dbReference>
<dbReference type="CDD" id="cd06779">
    <property type="entry name" value="cpPDZ_Deg_HtrA-like"/>
    <property type="match status" value="1"/>
</dbReference>
<dbReference type="PRINTS" id="PR00834">
    <property type="entry name" value="PROTEASES2C"/>
</dbReference>
<dbReference type="InterPro" id="IPR006970">
    <property type="entry name" value="PT"/>
</dbReference>
<dbReference type="InterPro" id="IPR001478">
    <property type="entry name" value="PDZ"/>
</dbReference>
<evidence type="ECO:0000256" key="4">
    <source>
        <dbReference type="ARBA" id="ARBA00022737"/>
    </source>
</evidence>
<keyword evidence="7" id="KW-0472">Membrane</keyword>
<keyword evidence="7" id="KW-1133">Transmembrane helix</keyword>
<feature type="compositionally biased region" description="Low complexity" evidence="6">
    <location>
        <begin position="210"/>
        <end position="226"/>
    </location>
</feature>
<dbReference type="Pfam" id="PF13365">
    <property type="entry name" value="Trypsin_2"/>
    <property type="match status" value="1"/>
</dbReference>
<evidence type="ECO:0000256" key="3">
    <source>
        <dbReference type="ARBA" id="ARBA00022729"/>
    </source>
</evidence>
<accession>A0A4Q2S6G0</accession>
<dbReference type="PANTHER" id="PTHR43343">
    <property type="entry name" value="PEPTIDASE S12"/>
    <property type="match status" value="1"/>
</dbReference>
<dbReference type="AlphaFoldDB" id="A0A4Q2S6G0"/>
<feature type="transmembrane region" description="Helical" evidence="7">
    <location>
        <begin position="250"/>
        <end position="276"/>
    </location>
</feature>
<dbReference type="Pfam" id="PF13180">
    <property type="entry name" value="PDZ_2"/>
    <property type="match status" value="1"/>
</dbReference>
<keyword evidence="5" id="KW-0378">Hydrolase</keyword>
<feature type="compositionally biased region" description="Basic residues" evidence="6">
    <location>
        <begin position="1"/>
        <end position="16"/>
    </location>
</feature>
<dbReference type="InterPro" id="IPR001940">
    <property type="entry name" value="Peptidase_S1C"/>
</dbReference>
<gene>
    <name evidence="9" type="ORF">EUA07_19885</name>
</gene>
<evidence type="ECO:0000313" key="9">
    <source>
        <dbReference type="EMBL" id="RYB97469.1"/>
    </source>
</evidence>
<dbReference type="PANTHER" id="PTHR43343:SF3">
    <property type="entry name" value="PROTEASE DO-LIKE 8, CHLOROPLASTIC"/>
    <property type="match status" value="1"/>
</dbReference>
<feature type="domain" description="PDZ" evidence="8">
    <location>
        <begin position="513"/>
        <end position="574"/>
    </location>
</feature>
<organism evidence="9 10">
    <name type="scientific">Nocardioides ganghwensis</name>
    <dbReference type="NCBI Taxonomy" id="252230"/>
    <lineage>
        <taxon>Bacteria</taxon>
        <taxon>Bacillati</taxon>
        <taxon>Actinomycetota</taxon>
        <taxon>Actinomycetes</taxon>
        <taxon>Propionibacteriales</taxon>
        <taxon>Nocardioidaceae</taxon>
        <taxon>Nocardioides</taxon>
    </lineage>
</organism>
<dbReference type="Proteomes" id="UP000293291">
    <property type="component" value="Unassembled WGS sequence"/>
</dbReference>
<feature type="compositionally biased region" description="Basic and acidic residues" evidence="6">
    <location>
        <begin position="107"/>
        <end position="116"/>
    </location>
</feature>
<dbReference type="EMBL" id="SDWU01000029">
    <property type="protein sequence ID" value="RYB97469.1"/>
    <property type="molecule type" value="Genomic_DNA"/>
</dbReference>
<dbReference type="SUPFAM" id="SSF50156">
    <property type="entry name" value="PDZ domain-like"/>
    <property type="match status" value="1"/>
</dbReference>
<keyword evidence="10" id="KW-1185">Reference proteome</keyword>
<dbReference type="Gene3D" id="2.40.10.10">
    <property type="entry name" value="Trypsin-like serine proteases"/>
    <property type="match status" value="2"/>
</dbReference>
<evidence type="ECO:0000259" key="8">
    <source>
        <dbReference type="PROSITE" id="PS50106"/>
    </source>
</evidence>
<feature type="compositionally biased region" description="Polar residues" evidence="6">
    <location>
        <begin position="148"/>
        <end position="166"/>
    </location>
</feature>
<dbReference type="InterPro" id="IPR043504">
    <property type="entry name" value="Peptidase_S1_PA_chymotrypsin"/>
</dbReference>
<reference evidence="9 10" key="1">
    <citation type="submission" date="2019-01" db="EMBL/GenBank/DDBJ databases">
        <title>Novel species of Nocardioides.</title>
        <authorList>
            <person name="Liu Q."/>
            <person name="Xin Y.-H."/>
        </authorList>
    </citation>
    <scope>NUCLEOTIDE SEQUENCE [LARGE SCALE GENOMIC DNA]</scope>
    <source>
        <strain evidence="9 10">CGMCC 4.6875</strain>
    </source>
</reference>
<evidence type="ECO:0000256" key="2">
    <source>
        <dbReference type="ARBA" id="ARBA00022670"/>
    </source>
</evidence>
<dbReference type="PROSITE" id="PS50106">
    <property type="entry name" value="PDZ"/>
    <property type="match status" value="1"/>
</dbReference>
<evidence type="ECO:0000313" key="10">
    <source>
        <dbReference type="Proteomes" id="UP000293291"/>
    </source>
</evidence>
<keyword evidence="3" id="KW-0732">Signal</keyword>